<dbReference type="EMBL" id="BARW01007764">
    <property type="protein sequence ID" value="GAI75930.1"/>
    <property type="molecule type" value="Genomic_DNA"/>
</dbReference>
<evidence type="ECO:0008006" key="2">
    <source>
        <dbReference type="Google" id="ProtNLM"/>
    </source>
</evidence>
<organism evidence="1">
    <name type="scientific">marine sediment metagenome</name>
    <dbReference type="NCBI Taxonomy" id="412755"/>
    <lineage>
        <taxon>unclassified sequences</taxon>
        <taxon>metagenomes</taxon>
        <taxon>ecological metagenomes</taxon>
    </lineage>
</organism>
<name>X1SKN1_9ZZZZ</name>
<protein>
    <recommendedName>
        <fullName evidence="2">Alpha/beta hydrolase</fullName>
    </recommendedName>
</protein>
<accession>X1SKN1</accession>
<dbReference type="AlphaFoldDB" id="X1SKN1"/>
<comment type="caution">
    <text evidence="1">The sequence shown here is derived from an EMBL/GenBank/DDBJ whole genome shotgun (WGS) entry which is preliminary data.</text>
</comment>
<evidence type="ECO:0000313" key="1">
    <source>
        <dbReference type="EMBL" id="GAI75930.1"/>
    </source>
</evidence>
<sequence length="37" mass="4365">MEWKSDYITYAENKIHYFHGNENGNKNPIILLHGAMD</sequence>
<feature type="non-terminal residue" evidence="1">
    <location>
        <position position="37"/>
    </location>
</feature>
<gene>
    <name evidence="1" type="ORF">S12H4_16087</name>
</gene>
<proteinExistence type="predicted"/>
<reference evidence="1" key="1">
    <citation type="journal article" date="2014" name="Front. Microbiol.">
        <title>High frequency of phylogenetically diverse reductive dehalogenase-homologous genes in deep subseafloor sedimentary metagenomes.</title>
        <authorList>
            <person name="Kawai M."/>
            <person name="Futagami T."/>
            <person name="Toyoda A."/>
            <person name="Takaki Y."/>
            <person name="Nishi S."/>
            <person name="Hori S."/>
            <person name="Arai W."/>
            <person name="Tsubouchi T."/>
            <person name="Morono Y."/>
            <person name="Uchiyama I."/>
            <person name="Ito T."/>
            <person name="Fujiyama A."/>
            <person name="Inagaki F."/>
            <person name="Takami H."/>
        </authorList>
    </citation>
    <scope>NUCLEOTIDE SEQUENCE</scope>
    <source>
        <strain evidence="1">Expedition CK06-06</strain>
    </source>
</reference>